<dbReference type="PANTHER" id="PTHR13356:SF8">
    <property type="entry name" value="REPLICATION PROTEIN A"/>
    <property type="match status" value="1"/>
</dbReference>
<name>A0ABT5XDZ9_9EURY</name>
<proteinExistence type="predicted"/>
<protein>
    <submittedName>
        <fullName evidence="2">Replication protein A</fullName>
    </submittedName>
</protein>
<sequence>MKEIVEQILARLRDQKVEVPADEVESRLRLLVEKFGVPEGEAARSVVNYFLKEHGIAPTSFSARKSERLKVGEISGPGRWIDLEVKVVELWEPSSSAISQTGLVGDDTGTIKFVKWTKSDLPELEPGKSYHFKNVVTDEFQGRFSVKLNRTSGIEELASEVVAAEAPAGGPVQEMKISEIGEAGRWIDLRAKVVQLWDPTSETISQTGLIGDDSGVIKFVKWAKSELADLAEGESYLFKNVVTDEFEGRFSIKLNRTSGIEPLEEEIEVSPQEAKFTGAMVDVQKGSGLIKRCPICRRMLTKGVCGEHGKQEGTYDLRIKAVLDDGVKVQEVLINRERTESLVGIEMEEAKTMAMEALDHEVVRGMIQERLLGRYYTVSGPTVDRYILVETISQLSPVAEEEVRALADRAKSEAVI</sequence>
<evidence type="ECO:0000313" key="3">
    <source>
        <dbReference type="Proteomes" id="UP001215956"/>
    </source>
</evidence>
<dbReference type="SUPFAM" id="SSF50249">
    <property type="entry name" value="Nucleic acid-binding proteins"/>
    <property type="match status" value="3"/>
</dbReference>
<organism evidence="2 3">
    <name type="scientific">Candidatus Methanocrinis alkalitolerans</name>
    <dbReference type="NCBI Taxonomy" id="3033395"/>
    <lineage>
        <taxon>Archaea</taxon>
        <taxon>Methanobacteriati</taxon>
        <taxon>Methanobacteriota</taxon>
        <taxon>Stenosarchaea group</taxon>
        <taxon>Methanomicrobia</taxon>
        <taxon>Methanotrichales</taxon>
        <taxon>Methanotrichaceae</taxon>
        <taxon>Methanocrinis</taxon>
    </lineage>
</organism>
<dbReference type="Proteomes" id="UP001215956">
    <property type="component" value="Unassembled WGS sequence"/>
</dbReference>
<dbReference type="EMBL" id="JARFPL010000011">
    <property type="protein sequence ID" value="MDF0592907.1"/>
    <property type="molecule type" value="Genomic_DNA"/>
</dbReference>
<keyword evidence="3" id="KW-1185">Reference proteome</keyword>
<dbReference type="PANTHER" id="PTHR13356">
    <property type="entry name" value="OB FOLD NUCLEIC ACID BINDING PROTEIN-RELATED"/>
    <property type="match status" value="1"/>
</dbReference>
<reference evidence="2 3" key="1">
    <citation type="submission" date="2023-03" db="EMBL/GenBank/DDBJ databases">
        <title>Whole genome sequencing of Methanotrichaceae archaeon M04Ac.</title>
        <authorList>
            <person name="Khomyakova M.A."/>
            <person name="Merkel A.Y."/>
            <person name="Slobodkin A.I."/>
        </authorList>
    </citation>
    <scope>NUCLEOTIDE SEQUENCE [LARGE SCALE GENOMIC DNA]</scope>
    <source>
        <strain evidence="2 3">M04Ac</strain>
    </source>
</reference>
<dbReference type="Gene3D" id="2.40.50.140">
    <property type="entry name" value="Nucleic acid-binding proteins"/>
    <property type="match status" value="2"/>
</dbReference>
<accession>A0ABT5XDZ9</accession>
<dbReference type="NCBIfam" id="NF005553">
    <property type="entry name" value="PRK07217.1"/>
    <property type="match status" value="1"/>
</dbReference>
<dbReference type="RefSeq" id="WP_316968613.1">
    <property type="nucleotide sequence ID" value="NZ_JARFPL010000011.1"/>
</dbReference>
<keyword evidence="1" id="KW-0238">DNA-binding</keyword>
<dbReference type="InterPro" id="IPR051231">
    <property type="entry name" value="SOSS-B"/>
</dbReference>
<gene>
    <name evidence="2" type="ORF">P0O24_04855</name>
</gene>
<dbReference type="InterPro" id="IPR012340">
    <property type="entry name" value="NA-bd_OB-fold"/>
</dbReference>
<evidence type="ECO:0000256" key="1">
    <source>
        <dbReference type="ARBA" id="ARBA00023125"/>
    </source>
</evidence>
<comment type="caution">
    <text evidence="2">The sequence shown here is derived from an EMBL/GenBank/DDBJ whole genome shotgun (WGS) entry which is preliminary data.</text>
</comment>
<dbReference type="CDD" id="cd04491">
    <property type="entry name" value="SoSSB_OBF"/>
    <property type="match status" value="2"/>
</dbReference>
<evidence type="ECO:0000313" key="2">
    <source>
        <dbReference type="EMBL" id="MDF0592907.1"/>
    </source>
</evidence>